<keyword evidence="2" id="KW-1185">Reference proteome</keyword>
<reference evidence="2" key="1">
    <citation type="submission" date="2018-02" db="EMBL/GenBank/DDBJ databases">
        <title>Genome sequence of Desulfocucumis palustris strain NAW-5.</title>
        <authorList>
            <person name="Watanabe M."/>
            <person name="Kojima H."/>
            <person name="Fukui M."/>
        </authorList>
    </citation>
    <scope>NUCLEOTIDE SEQUENCE [LARGE SCALE GENOMIC DNA]</scope>
    <source>
        <strain evidence="2">NAW-5</strain>
    </source>
</reference>
<sequence length="37" mass="4096">MGGPFNNSVPAYNFTHTFFSLKSRQLLPTEIPASLPD</sequence>
<proteinExistence type="predicted"/>
<comment type="caution">
    <text evidence="1">The sequence shown here is derived from an EMBL/GenBank/DDBJ whole genome shotgun (WGS) entry which is preliminary data.</text>
</comment>
<organism evidence="1 2">
    <name type="scientific">Desulfocucumis palustris</name>
    <dbReference type="NCBI Taxonomy" id="1898651"/>
    <lineage>
        <taxon>Bacteria</taxon>
        <taxon>Bacillati</taxon>
        <taxon>Bacillota</taxon>
        <taxon>Clostridia</taxon>
        <taxon>Eubacteriales</taxon>
        <taxon>Desulfocucumaceae</taxon>
        <taxon>Desulfocucumis</taxon>
    </lineage>
</organism>
<evidence type="ECO:0000313" key="1">
    <source>
        <dbReference type="EMBL" id="GBF33489.1"/>
    </source>
</evidence>
<protein>
    <submittedName>
        <fullName evidence="1">Uncharacterized protein</fullName>
    </submittedName>
</protein>
<gene>
    <name evidence="1" type="ORF">DCCM_2591</name>
</gene>
<accession>A0A2L2XB25</accession>
<dbReference type="Proteomes" id="UP000239549">
    <property type="component" value="Unassembled WGS sequence"/>
</dbReference>
<dbReference type="EMBL" id="BFAV01000102">
    <property type="protein sequence ID" value="GBF33489.1"/>
    <property type="molecule type" value="Genomic_DNA"/>
</dbReference>
<dbReference type="AlphaFoldDB" id="A0A2L2XB25"/>
<evidence type="ECO:0000313" key="2">
    <source>
        <dbReference type="Proteomes" id="UP000239549"/>
    </source>
</evidence>
<name>A0A2L2XB25_9FIRM</name>